<name>A0A8D8TX29_9HEMI</name>
<dbReference type="Pfam" id="PF12448">
    <property type="entry name" value="Milton"/>
    <property type="match status" value="1"/>
</dbReference>
<feature type="region of interest" description="Disordered" evidence="6">
    <location>
        <begin position="411"/>
        <end position="513"/>
    </location>
</feature>
<evidence type="ECO:0000256" key="6">
    <source>
        <dbReference type="SAM" id="MobiDB-lite"/>
    </source>
</evidence>
<feature type="compositionally biased region" description="Polar residues" evidence="6">
    <location>
        <begin position="454"/>
        <end position="492"/>
    </location>
</feature>
<dbReference type="PANTHER" id="PTHR15751:SF12">
    <property type="entry name" value="TRAFFICKING KINESIN-BINDING PROTEIN MILT"/>
    <property type="match status" value="1"/>
</dbReference>
<feature type="compositionally biased region" description="Basic and acidic residues" evidence="6">
    <location>
        <begin position="58"/>
        <end position="76"/>
    </location>
</feature>
<feature type="region of interest" description="Disordered" evidence="6">
    <location>
        <begin position="58"/>
        <end position="82"/>
    </location>
</feature>
<feature type="compositionally biased region" description="Polar residues" evidence="6">
    <location>
        <begin position="275"/>
        <end position="287"/>
    </location>
</feature>
<dbReference type="InterPro" id="IPR051946">
    <property type="entry name" value="Intracell_Traff-Reg"/>
</dbReference>
<feature type="compositionally biased region" description="Basic and acidic residues" evidence="6">
    <location>
        <begin position="262"/>
        <end position="272"/>
    </location>
</feature>
<feature type="compositionally biased region" description="Polar residues" evidence="6">
    <location>
        <begin position="364"/>
        <end position="379"/>
    </location>
</feature>
<evidence type="ECO:0000259" key="7">
    <source>
        <dbReference type="SMART" id="SM01423"/>
    </source>
</evidence>
<comment type="similarity">
    <text evidence="2">Belongs to the milton family.</text>
</comment>
<evidence type="ECO:0000256" key="4">
    <source>
        <dbReference type="ARBA" id="ARBA00023128"/>
    </source>
</evidence>
<feature type="compositionally biased region" description="Low complexity" evidence="6">
    <location>
        <begin position="1126"/>
        <end position="1136"/>
    </location>
</feature>
<feature type="region of interest" description="Disordered" evidence="6">
    <location>
        <begin position="261"/>
        <end position="287"/>
    </location>
</feature>
<feature type="coiled-coil region" evidence="5">
    <location>
        <begin position="736"/>
        <end position="777"/>
    </location>
</feature>
<dbReference type="GO" id="GO:0047496">
    <property type="term" value="P:vesicle transport along microtubule"/>
    <property type="evidence" value="ECO:0007669"/>
    <property type="project" value="TreeGrafter"/>
</dbReference>
<feature type="compositionally biased region" description="Polar residues" evidence="6">
    <location>
        <begin position="1155"/>
        <end position="1173"/>
    </location>
</feature>
<keyword evidence="3 5" id="KW-0175">Coiled coil</keyword>
<evidence type="ECO:0000313" key="9">
    <source>
        <dbReference type="EMBL" id="CAG6693945.1"/>
    </source>
</evidence>
<protein>
    <submittedName>
        <fullName evidence="9">Trafficking kinesin-binding protein milt</fullName>
    </submittedName>
</protein>
<feature type="compositionally biased region" description="Pro residues" evidence="6">
    <location>
        <begin position="1285"/>
        <end position="1296"/>
    </location>
</feature>
<feature type="compositionally biased region" description="Polar residues" evidence="6">
    <location>
        <begin position="122"/>
        <end position="138"/>
    </location>
</feature>
<feature type="compositionally biased region" description="Polar residues" evidence="6">
    <location>
        <begin position="341"/>
        <end position="355"/>
    </location>
</feature>
<feature type="compositionally biased region" description="Polar residues" evidence="6">
    <location>
        <begin position="1102"/>
        <end position="1125"/>
    </location>
</feature>
<dbReference type="GO" id="GO:0006605">
    <property type="term" value="P:protein targeting"/>
    <property type="evidence" value="ECO:0007669"/>
    <property type="project" value="TreeGrafter"/>
</dbReference>
<feature type="domain" description="HAP1 N-terminal" evidence="8">
    <location>
        <begin position="9"/>
        <end position="826"/>
    </location>
</feature>
<comment type="subcellular location">
    <subcellularLocation>
        <location evidence="1">Mitochondrion</location>
    </subcellularLocation>
</comment>
<sequence length="1335" mass="145899">MSHDETRHVECKPSSHVEQERDQQCVSYGLLDEVFTYEQAQEHVRTARKVPDYLRDDAKYENKRDDSGTNEDKKESAAGSASEIVSNVTNQIRFTSTEELHEKIPIYSEHLLDIWRSNNNRQAGQERSSSQNSGLAQTSLSSSSLKFGQESLGLEEESCSRKGLENVVLGGETLRKNIGVENVSHVEKLPSFNSSNEYVDTAQHITELTRAQHNTSDYFNSKVLNNNLKLLKSKHEESQMNKQFDCASTLLQIKKLYNQSSHQKDGLPKDVGKPSSVSGDPQRTPSISFEKTFTNLIQGCNYFENKRLIDAAFRKTDYKNNPGAFSDESEPNSISSSCDNENTSTDGCEKNNGNIDTLEEKPVQNVNNSTRLRTTADNQNYTLVHSKQYVNEFKISDIGPNADEQIKDKCVDTNSQRNQNETRSKSKHVTNNDRSRSSENWDSQASRSEPWKNLQASSPKSLNNLQEKNVGHTQVPDTNRSNEVAGSNNDEFNFSEDGADHSGHSSQCNSNIDEEGFDNITAEELLESLQMSQSGEAVHESTGEQPDCLFHLTNDGTLGFQNIRLRVMLPALNKVLCSNRVSQMTRTYHDIEAVTRLLEEKEKDLELTARIGKELLATNQKLENTVASLENELRSANESITQLHYELSQKNELLTVLTNDADQSEDDSDPGNTSGSACGTMQYEVLQRKIGFLERENRSLRDETDSLCAATDQVEAAEQRLVEDLAAQLSYAHSEVGMIEEDLNRTRNELSALKSQNQALADKLATTEDKLAEATQNSTEMSLVVQLARETQCELAQELAEMKEKYAEVLSILAETQDLLKRTKKRSMPGTSLSFHSGGGGAGSILGSGAPHPDSLAAELECSLFSEFSLDSGIGGERIPRYRRVFDTVRCSTLSSGLTTPHTAPSLYYESLGSSITTPSQPTHPLSYPGECPKGIPGIPGSADLEAALRRLTPGAVLARRTALSSGLMGAGTEYECPRTPDSVMSTGSSGHFTSHSNQWRIPEKLQIIKPMEGSATLQHWSALATPSLSNILEERPGVKVRGSAMDLPPRTYTLDDVEEDDDVSHPGKQFQTSHHTFTYTNSTVKHPDDFTQVTPSSMLNSRMSTAVNSRCSSRAPSRRNSLCMSSGASPLPAPGPSVSLSLAKVLHEKGIQAATPSTLVTPNYTPTATPCNSPERSRESSPTRETAGSSPGGLGSNSSSSSSMYSPFGLPGYLVASGAELLRRALVAPLARDSGRRRAPLPPPVASTGTGRALVGSNKALSNMSIVEQLERIGLDNIVGYGPEAPPPRSSPPPARSRQGSEARSTRVRADLGTVPFKGPSIGTLGAMRKGGLL</sequence>
<dbReference type="InterPro" id="IPR006933">
    <property type="entry name" value="HAP1_N"/>
</dbReference>
<feature type="compositionally biased region" description="Basic and acidic residues" evidence="6">
    <location>
        <begin position="420"/>
        <end position="439"/>
    </location>
</feature>
<feature type="compositionally biased region" description="Low complexity" evidence="6">
    <location>
        <begin position="331"/>
        <end position="340"/>
    </location>
</feature>
<feature type="compositionally biased region" description="Low complexity" evidence="6">
    <location>
        <begin position="986"/>
        <end position="996"/>
    </location>
</feature>
<feature type="domain" description="Trafficking kinesin-binding protein C-terminal" evidence="7">
    <location>
        <begin position="869"/>
        <end position="1015"/>
    </location>
</feature>
<feature type="region of interest" description="Disordered" evidence="6">
    <location>
        <begin position="322"/>
        <end position="379"/>
    </location>
</feature>
<feature type="region of interest" description="Disordered" evidence="6">
    <location>
        <begin position="1155"/>
        <end position="1203"/>
    </location>
</feature>
<feature type="compositionally biased region" description="Polar residues" evidence="6">
    <location>
        <begin position="1070"/>
        <end position="1085"/>
    </location>
</feature>
<evidence type="ECO:0000256" key="2">
    <source>
        <dbReference type="ARBA" id="ARBA00007007"/>
    </source>
</evidence>
<feature type="region of interest" description="Disordered" evidence="6">
    <location>
        <begin position="971"/>
        <end position="996"/>
    </location>
</feature>
<accession>A0A8D8TX29</accession>
<evidence type="ECO:0000256" key="3">
    <source>
        <dbReference type="ARBA" id="ARBA00023054"/>
    </source>
</evidence>
<dbReference type="EMBL" id="HBUF01315537">
    <property type="protein sequence ID" value="CAG6693945.1"/>
    <property type="molecule type" value="Transcribed_RNA"/>
</dbReference>
<organism evidence="9">
    <name type="scientific">Cacopsylla melanoneura</name>
    <dbReference type="NCBI Taxonomy" id="428564"/>
    <lineage>
        <taxon>Eukaryota</taxon>
        <taxon>Metazoa</taxon>
        <taxon>Ecdysozoa</taxon>
        <taxon>Arthropoda</taxon>
        <taxon>Hexapoda</taxon>
        <taxon>Insecta</taxon>
        <taxon>Pterygota</taxon>
        <taxon>Neoptera</taxon>
        <taxon>Paraneoptera</taxon>
        <taxon>Hemiptera</taxon>
        <taxon>Sternorrhyncha</taxon>
        <taxon>Psylloidea</taxon>
        <taxon>Psyllidae</taxon>
        <taxon>Psyllinae</taxon>
        <taxon>Cacopsylla</taxon>
    </lineage>
</organism>
<dbReference type="SMART" id="SM01424">
    <property type="entry name" value="HAP1_N"/>
    <property type="match status" value="1"/>
</dbReference>
<feature type="region of interest" description="Disordered" evidence="6">
    <location>
        <begin position="122"/>
        <end position="141"/>
    </location>
</feature>
<dbReference type="GO" id="GO:0048311">
    <property type="term" value="P:mitochondrion distribution"/>
    <property type="evidence" value="ECO:0007669"/>
    <property type="project" value="TreeGrafter"/>
</dbReference>
<dbReference type="Pfam" id="PF04849">
    <property type="entry name" value="HAP1_N"/>
    <property type="match status" value="1"/>
</dbReference>
<dbReference type="GO" id="GO:0005739">
    <property type="term" value="C:mitochondrion"/>
    <property type="evidence" value="ECO:0007669"/>
    <property type="project" value="UniProtKB-SubCell"/>
</dbReference>
<dbReference type="SMART" id="SM01423">
    <property type="entry name" value="Milton"/>
    <property type="match status" value="1"/>
</dbReference>
<evidence type="ECO:0000256" key="1">
    <source>
        <dbReference type="ARBA" id="ARBA00004173"/>
    </source>
</evidence>
<dbReference type="GO" id="GO:0031410">
    <property type="term" value="C:cytoplasmic vesicle"/>
    <property type="evidence" value="ECO:0007669"/>
    <property type="project" value="TreeGrafter"/>
</dbReference>
<dbReference type="GO" id="GO:0017022">
    <property type="term" value="F:myosin binding"/>
    <property type="evidence" value="ECO:0007669"/>
    <property type="project" value="TreeGrafter"/>
</dbReference>
<dbReference type="PANTHER" id="PTHR15751">
    <property type="entry name" value="TRAFFICKING KINESIN-BINDING PROTEIN"/>
    <property type="match status" value="1"/>
</dbReference>
<feature type="region of interest" description="Disordered" evidence="6">
    <location>
        <begin position="1102"/>
        <end position="1136"/>
    </location>
</feature>
<evidence type="ECO:0000259" key="8">
    <source>
        <dbReference type="SMART" id="SM01424"/>
    </source>
</evidence>
<reference evidence="9" key="1">
    <citation type="submission" date="2021-05" db="EMBL/GenBank/DDBJ databases">
        <authorList>
            <person name="Alioto T."/>
            <person name="Alioto T."/>
            <person name="Gomez Garrido J."/>
        </authorList>
    </citation>
    <scope>NUCLEOTIDE SEQUENCE</scope>
</reference>
<feature type="region of interest" description="Disordered" evidence="6">
    <location>
        <begin position="1279"/>
        <end position="1335"/>
    </location>
</feature>
<feature type="compositionally biased region" description="Basic and acidic residues" evidence="6">
    <location>
        <begin position="1300"/>
        <end position="1311"/>
    </location>
</feature>
<keyword evidence="4" id="KW-0496">Mitochondrion</keyword>
<dbReference type="InterPro" id="IPR022154">
    <property type="entry name" value="TRAK1/2_C"/>
</dbReference>
<evidence type="ECO:0000256" key="5">
    <source>
        <dbReference type="SAM" id="Coils"/>
    </source>
</evidence>
<feature type="region of interest" description="Disordered" evidence="6">
    <location>
        <begin position="1060"/>
        <end position="1090"/>
    </location>
</feature>
<proteinExistence type="inferred from homology"/>
<feature type="coiled-coil region" evidence="5">
    <location>
        <begin position="612"/>
        <end position="646"/>
    </location>
</feature>